<dbReference type="AlphaFoldDB" id="A0AAJ2EXV4"/>
<evidence type="ECO:0000313" key="2">
    <source>
        <dbReference type="Proteomes" id="UP001268036"/>
    </source>
</evidence>
<comment type="caution">
    <text evidence="1">The sequence shown here is derived from an EMBL/GenBank/DDBJ whole genome shotgun (WGS) entry which is preliminary data.</text>
</comment>
<organism evidence="1 2">
    <name type="scientific">Pseudomonas oryzihabitans</name>
    <dbReference type="NCBI Taxonomy" id="47885"/>
    <lineage>
        <taxon>Bacteria</taxon>
        <taxon>Pseudomonadati</taxon>
        <taxon>Pseudomonadota</taxon>
        <taxon>Gammaproteobacteria</taxon>
        <taxon>Pseudomonadales</taxon>
        <taxon>Pseudomonadaceae</taxon>
        <taxon>Pseudomonas</taxon>
    </lineage>
</organism>
<name>A0AAJ2EXV4_9PSED</name>
<protein>
    <submittedName>
        <fullName evidence="1">Uncharacterized protein</fullName>
    </submittedName>
</protein>
<evidence type="ECO:0000313" key="1">
    <source>
        <dbReference type="EMBL" id="MDR6236233.1"/>
    </source>
</evidence>
<dbReference type="RefSeq" id="WP_140217218.1">
    <property type="nucleotide sequence ID" value="NZ_CP021645.1"/>
</dbReference>
<sequence>MTLLTTLLTAASLSAGLVIGWNRLERRRTQDSSLELILRLQVGLDLLQGVQQHRGLGGQDGREAQERRAMLQQRLEPLWQQWAHEAQYQGWQQLRQAPADLDAHCQLIEALLQRWRLLELHLRSLHPARPSLVERCQAIENLGLIRGLSVRAARHPRCPLEFQVRLKYLCEQLHNGQVEPALAQALEKLRNDLLEAPRTTLSPEACYALLTPLIDARLEALRPLVRLDMTKGSTSAATCG</sequence>
<accession>A0AAJ2EXV4</accession>
<dbReference type="Proteomes" id="UP001268036">
    <property type="component" value="Unassembled WGS sequence"/>
</dbReference>
<reference evidence="1" key="1">
    <citation type="submission" date="2023-08" db="EMBL/GenBank/DDBJ databases">
        <title>Functional and genomic diversity of the sorghum phyllosphere microbiome.</title>
        <authorList>
            <person name="Shade A."/>
        </authorList>
    </citation>
    <scope>NUCLEOTIDE SEQUENCE</scope>
    <source>
        <strain evidence="1">SORGH_AS_0201</strain>
    </source>
</reference>
<dbReference type="EMBL" id="JAVJAF010000001">
    <property type="protein sequence ID" value="MDR6236233.1"/>
    <property type="molecule type" value="Genomic_DNA"/>
</dbReference>
<proteinExistence type="predicted"/>
<gene>
    <name evidence="1" type="ORF">QE440_003974</name>
</gene>